<proteinExistence type="predicted"/>
<evidence type="ECO:0000313" key="1">
    <source>
        <dbReference type="EMBL" id="MBC3939809.1"/>
    </source>
</evidence>
<keyword evidence="2" id="KW-1185">Reference proteome</keyword>
<evidence type="ECO:0000313" key="2">
    <source>
        <dbReference type="Proteomes" id="UP000602181"/>
    </source>
</evidence>
<protein>
    <submittedName>
        <fullName evidence="1">Uncharacterized protein</fullName>
    </submittedName>
</protein>
<accession>A0ABR7AH70</accession>
<dbReference type="EMBL" id="JACOIH010000035">
    <property type="protein sequence ID" value="MBC3939809.1"/>
    <property type="molecule type" value="Genomic_DNA"/>
</dbReference>
<reference evidence="1 2" key="1">
    <citation type="submission" date="2020-08" db="EMBL/GenBank/DDBJ databases">
        <authorList>
            <person name="Liu C."/>
            <person name="Sun Q."/>
        </authorList>
    </citation>
    <scope>NUCLEOTIDE SEQUENCE [LARGE SCALE GENOMIC DNA]</scope>
    <source>
        <strain evidence="1 2">22A2-44</strain>
    </source>
</reference>
<name>A0ABR7AH70_9FIRM</name>
<sequence length="117" mass="13399">MSEAAEPAGSGEETDEEAEWLLDRAKREIKKVGYKVVDGGDDFNKTFLKVKVKAGDRMAGLREIIDKVTYRQMQFVPPTARDPITSKEFEIEEAPRELQVTIKKSGSSYTIYYKYRK</sequence>
<comment type="caution">
    <text evidence="1">The sequence shown here is derived from an EMBL/GenBank/DDBJ whole genome shotgun (WGS) entry which is preliminary data.</text>
</comment>
<organism evidence="1 2">
    <name type="scientific">Anaerotruncus massiliensis</name>
    <name type="common">ex Togo et al. 2019</name>
    <dbReference type="NCBI Taxonomy" id="1673720"/>
    <lineage>
        <taxon>Bacteria</taxon>
        <taxon>Bacillati</taxon>
        <taxon>Bacillota</taxon>
        <taxon>Clostridia</taxon>
        <taxon>Eubacteriales</taxon>
        <taxon>Oscillospiraceae</taxon>
        <taxon>Anaerotruncus</taxon>
    </lineage>
</organism>
<dbReference type="Proteomes" id="UP000602181">
    <property type="component" value="Unassembled WGS sequence"/>
</dbReference>
<gene>
    <name evidence="1" type="ORF">H8R05_12920</name>
</gene>